<gene>
    <name evidence="2" type="ORF">TKK_015593</name>
</gene>
<organism evidence="2 3">
    <name type="scientific">Trichogramma kaykai</name>
    <dbReference type="NCBI Taxonomy" id="54128"/>
    <lineage>
        <taxon>Eukaryota</taxon>
        <taxon>Metazoa</taxon>
        <taxon>Ecdysozoa</taxon>
        <taxon>Arthropoda</taxon>
        <taxon>Hexapoda</taxon>
        <taxon>Insecta</taxon>
        <taxon>Pterygota</taxon>
        <taxon>Neoptera</taxon>
        <taxon>Endopterygota</taxon>
        <taxon>Hymenoptera</taxon>
        <taxon>Apocrita</taxon>
        <taxon>Proctotrupomorpha</taxon>
        <taxon>Chalcidoidea</taxon>
        <taxon>Trichogrammatidae</taxon>
        <taxon>Trichogramma</taxon>
    </lineage>
</organism>
<feature type="region of interest" description="Disordered" evidence="1">
    <location>
        <begin position="45"/>
        <end position="66"/>
    </location>
</feature>
<feature type="region of interest" description="Disordered" evidence="1">
    <location>
        <begin position="79"/>
        <end position="106"/>
    </location>
</feature>
<reference evidence="2 3" key="1">
    <citation type="journal article" date="2024" name="bioRxiv">
        <title>A reference genome for Trichogramma kaykai: A tiny desert-dwelling parasitoid wasp with competing sex-ratio distorters.</title>
        <authorList>
            <person name="Culotta J."/>
            <person name="Lindsey A.R."/>
        </authorList>
    </citation>
    <scope>NUCLEOTIDE SEQUENCE [LARGE SCALE GENOMIC DNA]</scope>
    <source>
        <strain evidence="2 3">KSX58</strain>
    </source>
</reference>
<feature type="compositionally biased region" description="Low complexity" evidence="1">
    <location>
        <begin position="53"/>
        <end position="65"/>
    </location>
</feature>
<sequence length="212" mass="24521">MEWSNVEVGFLKECQVLEPKLTYGSYGFVPLHELRYHEKLRQLESDRAEQKVHQSNQAQHQQQQQMDIDCNSFAQQQEFNHHNADSRKRRTCDENGDEENGPLQDISHANKKFRHYFVFRGGNNTRSASFTKSPKCSKGPAPSYGYSTLHHESFLLNPATNIDLPQLITNNKSKLILTCDSKKYGTDSELENMLLSTHGCTVYHCHRDEIEF</sequence>
<proteinExistence type="predicted"/>
<name>A0ABD2W8U7_9HYME</name>
<accession>A0ABD2W8U7</accession>
<dbReference type="AlphaFoldDB" id="A0ABD2W8U7"/>
<keyword evidence="3" id="KW-1185">Reference proteome</keyword>
<dbReference type="EMBL" id="JBJJXI010000123">
    <property type="protein sequence ID" value="KAL3389357.1"/>
    <property type="molecule type" value="Genomic_DNA"/>
</dbReference>
<comment type="caution">
    <text evidence="2">The sequence shown here is derived from an EMBL/GenBank/DDBJ whole genome shotgun (WGS) entry which is preliminary data.</text>
</comment>
<protein>
    <submittedName>
        <fullName evidence="2">Uncharacterized protein</fullName>
    </submittedName>
</protein>
<dbReference type="Proteomes" id="UP001627154">
    <property type="component" value="Unassembled WGS sequence"/>
</dbReference>
<evidence type="ECO:0000313" key="2">
    <source>
        <dbReference type="EMBL" id="KAL3389357.1"/>
    </source>
</evidence>
<evidence type="ECO:0000256" key="1">
    <source>
        <dbReference type="SAM" id="MobiDB-lite"/>
    </source>
</evidence>
<evidence type="ECO:0000313" key="3">
    <source>
        <dbReference type="Proteomes" id="UP001627154"/>
    </source>
</evidence>